<name>A0A977NLN3_9ARCH</name>
<sequence>MPSAKLAANYDTVVFEKLTIDNMVKNHSLASTIMDATWGKLREYTAYKVERRGGRTIIVTPNGTSQKCSGCWVVVEKDLSVRVHKCPSCGLTMDRDHNAALNILKLGLERARAEAEPLLVRRISKFSQGSEKPRMEVVHPSLVKE</sequence>
<dbReference type="InterPro" id="IPR010095">
    <property type="entry name" value="Cas12f1-like_TNB"/>
</dbReference>
<feature type="domain" description="Cas12f1-like TNB" evidence="2">
    <location>
        <begin position="38"/>
        <end position="103"/>
    </location>
</feature>
<reference evidence="3" key="1">
    <citation type="submission" date="2022-08" db="EMBL/GenBank/DDBJ databases">
        <title>Dynamic responses of ammonia-oxidizing microbial communities induced by reactive oxygen species (ROS) in fluctuating redox aquifers.</title>
        <authorList>
            <person name="Wang P."/>
            <person name="Wang H."/>
        </authorList>
    </citation>
    <scope>NUCLEOTIDE SEQUENCE</scope>
    <source>
        <strain evidence="3">PLX03</strain>
    </source>
</reference>
<accession>A0A977NLN3</accession>
<dbReference type="Proteomes" id="UP001059771">
    <property type="component" value="Chromosome"/>
</dbReference>
<keyword evidence="1" id="KW-0238">DNA-binding</keyword>
<organism evidence="3">
    <name type="scientific">Nitrososphaera viennensis</name>
    <dbReference type="NCBI Taxonomy" id="1034015"/>
    <lineage>
        <taxon>Archaea</taxon>
        <taxon>Nitrososphaerota</taxon>
        <taxon>Nitrososphaeria</taxon>
        <taxon>Nitrososphaerales</taxon>
        <taxon>Nitrososphaeraceae</taxon>
        <taxon>Nitrososphaera</taxon>
    </lineage>
</organism>
<dbReference type="AlphaFoldDB" id="A0A977NLN3"/>
<dbReference type="GO" id="GO:0003677">
    <property type="term" value="F:DNA binding"/>
    <property type="evidence" value="ECO:0007669"/>
    <property type="project" value="UniProtKB-KW"/>
</dbReference>
<gene>
    <name evidence="3" type="ORF">NWT39_09035</name>
</gene>
<evidence type="ECO:0000256" key="1">
    <source>
        <dbReference type="ARBA" id="ARBA00023125"/>
    </source>
</evidence>
<evidence type="ECO:0000259" key="2">
    <source>
        <dbReference type="Pfam" id="PF07282"/>
    </source>
</evidence>
<proteinExistence type="predicted"/>
<dbReference type="GeneID" id="74947081"/>
<dbReference type="RefSeq" id="WP_075054934.1">
    <property type="nucleotide sequence ID" value="NZ_CP103305.1"/>
</dbReference>
<protein>
    <submittedName>
        <fullName evidence="3">Transposase</fullName>
    </submittedName>
</protein>
<evidence type="ECO:0000313" key="3">
    <source>
        <dbReference type="EMBL" id="UVS68045.1"/>
    </source>
</evidence>
<dbReference type="Pfam" id="PF07282">
    <property type="entry name" value="Cas12f1-like_TNB"/>
    <property type="match status" value="1"/>
</dbReference>
<dbReference type="EMBL" id="CP103305">
    <property type="protein sequence ID" value="UVS68045.1"/>
    <property type="molecule type" value="Genomic_DNA"/>
</dbReference>